<dbReference type="AlphaFoldDB" id="A0A673HEU3"/>
<evidence type="ECO:0000313" key="4">
    <source>
        <dbReference type="Proteomes" id="UP000472270"/>
    </source>
</evidence>
<sequence length="152" mass="17997">MSTDWPEIWGFCLRLPENSQRVKMGPRIMYTPYYSTCTNYKLQWWCQNTYVKLTMLDSKGKEMSKCKTSVCRGQPNPTYKETFVFQVALFQLSEVTLQVSVYSRRSSMKRRERVGWVALGLNSTTEEQEEHWTQMKESEGQQVCQWHTLLNP</sequence>
<reference evidence="3" key="2">
    <citation type="submission" date="2025-09" db="UniProtKB">
        <authorList>
            <consortium name="Ensembl"/>
        </authorList>
    </citation>
    <scope>IDENTIFICATION</scope>
</reference>
<dbReference type="Proteomes" id="UP000472270">
    <property type="component" value="Unassembled WGS sequence"/>
</dbReference>
<dbReference type="SMART" id="SM00239">
    <property type="entry name" value="C2"/>
    <property type="match status" value="1"/>
</dbReference>
<dbReference type="InterPro" id="IPR043541">
    <property type="entry name" value="SYT14/14L/16"/>
</dbReference>
<evidence type="ECO:0000259" key="2">
    <source>
        <dbReference type="PROSITE" id="PS50004"/>
    </source>
</evidence>
<name>A0A673HEU3_9TELE</name>
<dbReference type="GO" id="GO:0005543">
    <property type="term" value="F:phospholipid binding"/>
    <property type="evidence" value="ECO:0007669"/>
    <property type="project" value="TreeGrafter"/>
</dbReference>
<dbReference type="SUPFAM" id="SSF49562">
    <property type="entry name" value="C2 domain (Calcium/lipid-binding domain, CaLB)"/>
    <property type="match status" value="1"/>
</dbReference>
<evidence type="ECO:0000313" key="3">
    <source>
        <dbReference type="Ensembl" id="ENSSRHP00000024768.1"/>
    </source>
</evidence>
<dbReference type="PROSITE" id="PS50004">
    <property type="entry name" value="C2"/>
    <property type="match status" value="1"/>
</dbReference>
<dbReference type="Pfam" id="PF00168">
    <property type="entry name" value="C2"/>
    <property type="match status" value="1"/>
</dbReference>
<dbReference type="InterPro" id="IPR000008">
    <property type="entry name" value="C2_dom"/>
</dbReference>
<comment type="similarity">
    <text evidence="1">Belongs to the synaptotagmin family.</text>
</comment>
<dbReference type="Gene3D" id="2.60.40.150">
    <property type="entry name" value="C2 domain"/>
    <property type="match status" value="1"/>
</dbReference>
<reference evidence="3" key="1">
    <citation type="submission" date="2025-08" db="UniProtKB">
        <authorList>
            <consortium name="Ensembl"/>
        </authorList>
    </citation>
    <scope>IDENTIFICATION</scope>
</reference>
<protein>
    <recommendedName>
        <fullName evidence="2">C2 domain-containing protein</fullName>
    </recommendedName>
</protein>
<dbReference type="PANTHER" id="PTHR46129:SF1">
    <property type="entry name" value="SYNAPTOTAGMIN XIVB ISOFORM X1"/>
    <property type="match status" value="1"/>
</dbReference>
<proteinExistence type="inferred from homology"/>
<evidence type="ECO:0000256" key="1">
    <source>
        <dbReference type="ARBA" id="ARBA00006996"/>
    </source>
</evidence>
<feature type="domain" description="C2" evidence="2">
    <location>
        <begin position="1"/>
        <end position="147"/>
    </location>
</feature>
<dbReference type="InterPro" id="IPR035892">
    <property type="entry name" value="C2_domain_sf"/>
</dbReference>
<accession>A0A673HEU3</accession>
<keyword evidence="4" id="KW-1185">Reference proteome</keyword>
<organism evidence="3 4">
    <name type="scientific">Sinocyclocheilus rhinocerous</name>
    <dbReference type="NCBI Taxonomy" id="307959"/>
    <lineage>
        <taxon>Eukaryota</taxon>
        <taxon>Metazoa</taxon>
        <taxon>Chordata</taxon>
        <taxon>Craniata</taxon>
        <taxon>Vertebrata</taxon>
        <taxon>Euteleostomi</taxon>
        <taxon>Actinopterygii</taxon>
        <taxon>Neopterygii</taxon>
        <taxon>Teleostei</taxon>
        <taxon>Ostariophysi</taxon>
        <taxon>Cypriniformes</taxon>
        <taxon>Cyprinidae</taxon>
        <taxon>Cyprininae</taxon>
        <taxon>Sinocyclocheilus</taxon>
    </lineage>
</organism>
<dbReference type="Ensembl" id="ENSSRHT00000025513.1">
    <property type="protein sequence ID" value="ENSSRHP00000024768.1"/>
    <property type="gene ID" value="ENSSRHG00000012996.1"/>
</dbReference>
<dbReference type="PANTHER" id="PTHR46129">
    <property type="entry name" value="SYNAPTOTAGMIN 14, ISOFORM D"/>
    <property type="match status" value="1"/>
</dbReference>